<dbReference type="Proteomes" id="UP000282087">
    <property type="component" value="Unassembled WGS sequence"/>
</dbReference>
<dbReference type="InterPro" id="IPR001214">
    <property type="entry name" value="SET_dom"/>
</dbReference>
<keyword evidence="6" id="KW-0479">Metal-binding</keyword>
<keyword evidence="3" id="KW-0489">Methyltransferase</keyword>
<comment type="subcellular location">
    <subcellularLocation>
        <location evidence="1">Chromosome</location>
    </subcellularLocation>
</comment>
<proteinExistence type="predicted"/>
<sequence length="305" mass="34566">MKKGRIARGYTSASFASALAVIFTPQNEVWRCFDVKSTLTLVYVDKRARQTLQTWLDAVVLDLSLGKEALPIPVQLSPSTTFDTQLIAVFKLMTTFTYITSIQLPLASMQYKLPQDVLSKQQTKKQWKQVCHGRQVNVRLAKSIGKGWGVFATEQIRQGEFVAEYTGELISSRDMQRRYRECYDQEALNYVLSVREHVAKRDHLTLDFDIVRTNVDATYSGNLTRFINHSCSSNLDVKAIRVDSYVPRLALFAQKCIENGEELTIDYGDGSLENAMNGQVETRGKGRACQCTSRTCRGYLPFVLE</sequence>
<gene>
    <name evidence="11" type="ORF">DD237_005754</name>
    <name evidence="10" type="ORF">DD238_007641</name>
</gene>
<evidence type="ECO:0000256" key="3">
    <source>
        <dbReference type="ARBA" id="ARBA00022603"/>
    </source>
</evidence>
<dbReference type="GO" id="GO:0008168">
    <property type="term" value="F:methyltransferase activity"/>
    <property type="evidence" value="ECO:0007669"/>
    <property type="project" value="UniProtKB-KW"/>
</dbReference>
<name>A0A3M6V927_9STRA</name>
<evidence type="ECO:0000259" key="9">
    <source>
        <dbReference type="PROSITE" id="PS50868"/>
    </source>
</evidence>
<protein>
    <recommendedName>
        <fullName evidence="14">SET domain-containing protein</fullName>
    </recommendedName>
</protein>
<dbReference type="VEuPathDB" id="FungiDB:DD237_005754"/>
<evidence type="ECO:0000256" key="2">
    <source>
        <dbReference type="ARBA" id="ARBA00022454"/>
    </source>
</evidence>
<evidence type="ECO:0000256" key="6">
    <source>
        <dbReference type="ARBA" id="ARBA00022723"/>
    </source>
</evidence>
<dbReference type="GO" id="GO:0046872">
    <property type="term" value="F:metal ion binding"/>
    <property type="evidence" value="ECO:0007669"/>
    <property type="project" value="UniProtKB-KW"/>
</dbReference>
<evidence type="ECO:0000313" key="10">
    <source>
        <dbReference type="EMBL" id="RMX62523.1"/>
    </source>
</evidence>
<dbReference type="GO" id="GO:0032259">
    <property type="term" value="P:methylation"/>
    <property type="evidence" value="ECO:0007669"/>
    <property type="project" value="UniProtKB-KW"/>
</dbReference>
<accession>A0A3M6V927</accession>
<dbReference type="SMART" id="SM00317">
    <property type="entry name" value="SET"/>
    <property type="match status" value="1"/>
</dbReference>
<dbReference type="EMBL" id="QLLG01000591">
    <property type="protein sequence ID" value="RMX62523.1"/>
    <property type="molecule type" value="Genomic_DNA"/>
</dbReference>
<evidence type="ECO:0000259" key="8">
    <source>
        <dbReference type="PROSITE" id="PS50280"/>
    </source>
</evidence>
<dbReference type="STRING" id="542832.A0A3M6V927"/>
<keyword evidence="7" id="KW-0862">Zinc</keyword>
<dbReference type="InterPro" id="IPR050973">
    <property type="entry name" value="H3K9_Histone-Lys_N-MTase"/>
</dbReference>
<evidence type="ECO:0008006" key="14">
    <source>
        <dbReference type="Google" id="ProtNLM"/>
    </source>
</evidence>
<keyword evidence="2" id="KW-0158">Chromosome</keyword>
<evidence type="ECO:0000256" key="4">
    <source>
        <dbReference type="ARBA" id="ARBA00022679"/>
    </source>
</evidence>
<organism evidence="10 12">
    <name type="scientific">Peronospora effusa</name>
    <dbReference type="NCBI Taxonomy" id="542832"/>
    <lineage>
        <taxon>Eukaryota</taxon>
        <taxon>Sar</taxon>
        <taxon>Stramenopiles</taxon>
        <taxon>Oomycota</taxon>
        <taxon>Peronosporomycetes</taxon>
        <taxon>Peronosporales</taxon>
        <taxon>Peronosporaceae</taxon>
        <taxon>Peronospora</taxon>
    </lineage>
</organism>
<reference evidence="12 13" key="1">
    <citation type="submission" date="2018-06" db="EMBL/GenBank/DDBJ databases">
        <title>Comparative genomics of downy mildews reveals potential adaptations to biotrophy.</title>
        <authorList>
            <person name="Fletcher K."/>
            <person name="Klosterman S.J."/>
            <person name="Derevnina L."/>
            <person name="Martin F."/>
            <person name="Koike S."/>
            <person name="Reyes Chin-Wo S."/>
            <person name="Mou B."/>
            <person name="Michelmore R."/>
        </authorList>
    </citation>
    <scope>NUCLEOTIDE SEQUENCE [LARGE SCALE GENOMIC DNA]</scope>
    <source>
        <strain evidence="11 13">R13</strain>
        <strain evidence="10 12">R14</strain>
    </source>
</reference>
<dbReference type="PANTHER" id="PTHR46223:SF3">
    <property type="entry name" value="HISTONE-LYSINE N-METHYLTRANSFERASE SET-23"/>
    <property type="match status" value="1"/>
</dbReference>
<dbReference type="GO" id="GO:0005694">
    <property type="term" value="C:chromosome"/>
    <property type="evidence" value="ECO:0007669"/>
    <property type="project" value="UniProtKB-SubCell"/>
</dbReference>
<dbReference type="PROSITE" id="PS50868">
    <property type="entry name" value="POST_SET"/>
    <property type="match status" value="1"/>
</dbReference>
<dbReference type="Gene3D" id="2.170.270.10">
    <property type="entry name" value="SET domain"/>
    <property type="match status" value="1"/>
</dbReference>
<dbReference type="Proteomes" id="UP000286097">
    <property type="component" value="Unassembled WGS sequence"/>
</dbReference>
<dbReference type="OrthoDB" id="59296at2759"/>
<dbReference type="InterPro" id="IPR003616">
    <property type="entry name" value="Post-SET_dom"/>
</dbReference>
<dbReference type="Pfam" id="PF00856">
    <property type="entry name" value="SET"/>
    <property type="match status" value="1"/>
</dbReference>
<feature type="domain" description="SET" evidence="8">
    <location>
        <begin position="136"/>
        <end position="268"/>
    </location>
</feature>
<dbReference type="AlphaFoldDB" id="A0A3M6V927"/>
<keyword evidence="12" id="KW-1185">Reference proteome</keyword>
<feature type="domain" description="Post-SET" evidence="9">
    <location>
        <begin position="285"/>
        <end position="301"/>
    </location>
</feature>
<evidence type="ECO:0000256" key="5">
    <source>
        <dbReference type="ARBA" id="ARBA00022691"/>
    </source>
</evidence>
<keyword evidence="4" id="KW-0808">Transferase</keyword>
<dbReference type="InterPro" id="IPR046341">
    <property type="entry name" value="SET_dom_sf"/>
</dbReference>
<evidence type="ECO:0000313" key="11">
    <source>
        <dbReference type="EMBL" id="RQM13479.1"/>
    </source>
</evidence>
<keyword evidence="5" id="KW-0949">S-adenosyl-L-methionine</keyword>
<dbReference type="PANTHER" id="PTHR46223">
    <property type="entry name" value="HISTONE-LYSINE N-METHYLTRANSFERASE SUV39H"/>
    <property type="match status" value="1"/>
</dbReference>
<dbReference type="EMBL" id="QKXF01000255">
    <property type="protein sequence ID" value="RQM13479.1"/>
    <property type="molecule type" value="Genomic_DNA"/>
</dbReference>
<evidence type="ECO:0000256" key="7">
    <source>
        <dbReference type="ARBA" id="ARBA00022833"/>
    </source>
</evidence>
<dbReference type="SUPFAM" id="SSF82199">
    <property type="entry name" value="SET domain"/>
    <property type="match status" value="1"/>
</dbReference>
<evidence type="ECO:0000313" key="12">
    <source>
        <dbReference type="Proteomes" id="UP000282087"/>
    </source>
</evidence>
<evidence type="ECO:0000256" key="1">
    <source>
        <dbReference type="ARBA" id="ARBA00004286"/>
    </source>
</evidence>
<evidence type="ECO:0000313" key="13">
    <source>
        <dbReference type="Proteomes" id="UP000286097"/>
    </source>
</evidence>
<dbReference type="PROSITE" id="PS50280">
    <property type="entry name" value="SET"/>
    <property type="match status" value="1"/>
</dbReference>
<comment type="caution">
    <text evidence="10">The sequence shown here is derived from an EMBL/GenBank/DDBJ whole genome shotgun (WGS) entry which is preliminary data.</text>
</comment>